<proteinExistence type="predicted"/>
<protein>
    <submittedName>
        <fullName evidence="1">Uncharacterized protein</fullName>
    </submittedName>
</protein>
<accession>A0A8J6QN33</accession>
<dbReference type="EMBL" id="JACWUN010000004">
    <property type="protein sequence ID" value="MBD1399983.1"/>
    <property type="molecule type" value="Genomic_DNA"/>
</dbReference>
<keyword evidence="2" id="KW-1185">Reference proteome</keyword>
<organism evidence="1 2">
    <name type="scientific">Pelovirga terrestris</name>
    <dbReference type="NCBI Taxonomy" id="2771352"/>
    <lineage>
        <taxon>Bacteria</taxon>
        <taxon>Pseudomonadati</taxon>
        <taxon>Thermodesulfobacteriota</taxon>
        <taxon>Desulfuromonadia</taxon>
        <taxon>Geobacterales</taxon>
        <taxon>Geobacteraceae</taxon>
        <taxon>Pelovirga</taxon>
    </lineage>
</organism>
<reference evidence="1" key="1">
    <citation type="submission" date="2020-09" db="EMBL/GenBank/DDBJ databases">
        <title>Pelobacter alkaliphilus sp. nov., a novel anaerobic arsenate-reducing bacterium from terrestrial mud volcano.</title>
        <authorList>
            <person name="Khomyakova M.A."/>
            <person name="Merkel A.Y."/>
            <person name="Slobodkin A.I."/>
        </authorList>
    </citation>
    <scope>NUCLEOTIDE SEQUENCE</scope>
    <source>
        <strain evidence="1">M08fum</strain>
    </source>
</reference>
<name>A0A8J6QN33_9BACT</name>
<evidence type="ECO:0000313" key="2">
    <source>
        <dbReference type="Proteomes" id="UP000632828"/>
    </source>
</evidence>
<comment type="caution">
    <text evidence="1">The sequence shown here is derived from an EMBL/GenBank/DDBJ whole genome shotgun (WGS) entry which is preliminary data.</text>
</comment>
<evidence type="ECO:0000313" key="1">
    <source>
        <dbReference type="EMBL" id="MBD1399983.1"/>
    </source>
</evidence>
<dbReference type="AlphaFoldDB" id="A0A8J6QN33"/>
<dbReference type="RefSeq" id="WP_191154255.1">
    <property type="nucleotide sequence ID" value="NZ_JACWUN010000004.1"/>
</dbReference>
<gene>
    <name evidence="1" type="ORF">ICT70_04790</name>
</gene>
<sequence length="78" mass="8540">MDLQNSGAGKKTIIQEKEHGAFLLYRQIGKITDAGIAIQGNILSIKRVLKALEQLGITEIKNGRVNRSIIGANQPNRD</sequence>
<dbReference type="Proteomes" id="UP000632828">
    <property type="component" value="Unassembled WGS sequence"/>
</dbReference>